<feature type="region of interest" description="Disordered" evidence="1">
    <location>
        <begin position="497"/>
        <end position="531"/>
    </location>
</feature>
<keyword evidence="2" id="KW-0812">Transmembrane</keyword>
<dbReference type="GO" id="GO:0004674">
    <property type="term" value="F:protein serine/threonine kinase activity"/>
    <property type="evidence" value="ECO:0007669"/>
    <property type="project" value="TreeGrafter"/>
</dbReference>
<dbReference type="OrthoDB" id="429303at2759"/>
<dbReference type="GO" id="GO:0005524">
    <property type="term" value="F:ATP binding"/>
    <property type="evidence" value="ECO:0007669"/>
    <property type="project" value="InterPro"/>
</dbReference>
<evidence type="ECO:0000313" key="4">
    <source>
        <dbReference type="EMBL" id="OLP95973.1"/>
    </source>
</evidence>
<proteinExistence type="predicted"/>
<accession>A0A1Q9DLE9</accession>
<feature type="compositionally biased region" description="Acidic residues" evidence="1">
    <location>
        <begin position="632"/>
        <end position="644"/>
    </location>
</feature>
<feature type="compositionally biased region" description="Basic and acidic residues" evidence="1">
    <location>
        <begin position="519"/>
        <end position="531"/>
    </location>
</feature>
<dbReference type="Pfam" id="PF13475">
    <property type="entry name" value="DUF4116"/>
    <property type="match status" value="3"/>
</dbReference>
<keyword evidence="4" id="KW-0808">Transferase</keyword>
<dbReference type="SUPFAM" id="SSF56112">
    <property type="entry name" value="Protein kinase-like (PK-like)"/>
    <property type="match status" value="1"/>
</dbReference>
<dbReference type="SMART" id="SM00220">
    <property type="entry name" value="S_TKc"/>
    <property type="match status" value="1"/>
</dbReference>
<dbReference type="Pfam" id="PF00069">
    <property type="entry name" value="Pkinase"/>
    <property type="match status" value="1"/>
</dbReference>
<evidence type="ECO:0000259" key="3">
    <source>
        <dbReference type="PROSITE" id="PS50011"/>
    </source>
</evidence>
<dbReference type="PANTHER" id="PTHR44167:SF24">
    <property type="entry name" value="SERINE_THREONINE-PROTEIN KINASE CHK2"/>
    <property type="match status" value="1"/>
</dbReference>
<feature type="transmembrane region" description="Helical" evidence="2">
    <location>
        <begin position="1543"/>
        <end position="1565"/>
    </location>
</feature>
<keyword evidence="5" id="KW-1185">Reference proteome</keyword>
<dbReference type="PANTHER" id="PTHR44167">
    <property type="entry name" value="OVARIAN-SPECIFIC SERINE/THREONINE-PROTEIN KINASE LOK-RELATED"/>
    <property type="match status" value="1"/>
</dbReference>
<dbReference type="GO" id="GO:0044773">
    <property type="term" value="P:mitotic DNA damage checkpoint signaling"/>
    <property type="evidence" value="ECO:0007669"/>
    <property type="project" value="TreeGrafter"/>
</dbReference>
<dbReference type="GO" id="GO:0005634">
    <property type="term" value="C:nucleus"/>
    <property type="evidence" value="ECO:0007669"/>
    <property type="project" value="TreeGrafter"/>
</dbReference>
<dbReference type="GO" id="GO:0030246">
    <property type="term" value="F:carbohydrate binding"/>
    <property type="evidence" value="ECO:0007669"/>
    <property type="project" value="UniProtKB-KW"/>
</dbReference>
<dbReference type="Proteomes" id="UP000186817">
    <property type="component" value="Unassembled WGS sequence"/>
</dbReference>
<organism evidence="4 5">
    <name type="scientific">Symbiodinium microadriaticum</name>
    <name type="common">Dinoflagellate</name>
    <name type="synonym">Zooxanthella microadriatica</name>
    <dbReference type="NCBI Taxonomy" id="2951"/>
    <lineage>
        <taxon>Eukaryota</taxon>
        <taxon>Sar</taxon>
        <taxon>Alveolata</taxon>
        <taxon>Dinophyceae</taxon>
        <taxon>Suessiales</taxon>
        <taxon>Symbiodiniaceae</taxon>
        <taxon>Symbiodinium</taxon>
    </lineage>
</organism>
<dbReference type="CDD" id="cd00180">
    <property type="entry name" value="PKc"/>
    <property type="match status" value="1"/>
</dbReference>
<keyword evidence="2" id="KW-1133">Transmembrane helix</keyword>
<keyword evidence="2" id="KW-0472">Membrane</keyword>
<dbReference type="Gene3D" id="1.10.510.10">
    <property type="entry name" value="Transferase(Phosphotransferase) domain 1"/>
    <property type="match status" value="1"/>
</dbReference>
<feature type="compositionally biased region" description="Basic and acidic residues" evidence="1">
    <location>
        <begin position="898"/>
        <end position="907"/>
    </location>
</feature>
<dbReference type="InterPro" id="IPR008271">
    <property type="entry name" value="Ser/Thr_kinase_AS"/>
</dbReference>
<protein>
    <submittedName>
        <fullName evidence="4">Putative L-type lectin-domain containing receptor kinase V.3</fullName>
    </submittedName>
</protein>
<dbReference type="PROSITE" id="PS00108">
    <property type="entry name" value="PROTEIN_KINASE_ST"/>
    <property type="match status" value="1"/>
</dbReference>
<keyword evidence="4" id="KW-0675">Receptor</keyword>
<comment type="caution">
    <text evidence="4">The sequence shown here is derived from an EMBL/GenBank/DDBJ whole genome shotgun (WGS) entry which is preliminary data.</text>
</comment>
<keyword evidence="4" id="KW-0418">Kinase</keyword>
<feature type="region of interest" description="Disordered" evidence="1">
    <location>
        <begin position="617"/>
        <end position="671"/>
    </location>
</feature>
<sequence>MASLDYFPGFENRDKGPVFQVRVSTLGSLLGTLTAYGEWRFEDLKDAVEAKWNWSTHRQRLFFGDLELCDVMLQANRRPDRSYSEQLWDLLDHPRDGDVVHLNLLSRTAEQEQFLASLSGMLADGDVSELVQHAPAEVRGDRYCMLAVIAWNYNYPDLQFASAELRADREFILQCVAIYARCLWCIGEHLVGDRAFMEEAIRRSPFALQYATEDLKNEEALVRLALSGAPSALSAAAPRFRDMKELVLPCVAADGYALRDMSDRMKSDREVVLAAVRKSPQAIEYASPALRADPEVLVLLKAGNAQAMFGWSDDEQMSEGGWLRVELCFPDCRLLLWEPLLVALRRFLEEPAEPSGAECSAPSFRQDRPFVERRTADSRTVSSGRLGLLNAALEVRTKPHGFVFPHQLEVGKRMVRAQRQFERLTLPREDMDFQVVLRVGAVQVFQVGRLIGSTLGVEEARIYPHELQIRVGAEEECQSSAGFVKNFSITVEPMSSSLSRSSWRPGDASEPGFRGDQAAPDHEKDEMEGPEEQLRLTHASCGKGLDFWACLARCCSAHSGHHLPGLPRPTMASIGMSSIEAFEPGFCQVSFWALKEEDFNSQYGGDADVAVESGAADGAATPEDMDGAATPEEADPDQATDDEAAPATSAPAEAEDGDEKPNDKERKKRNDRKFEMCRPQYRSTEFWLFGFAELVLEKATQSQEYQQQSRAAAPSERSLEVQQQQVWQRWRDSMQQLSNELFNEAASIGDQILAQAESAVGTAKSAVAKAAMEVHAEIEPPPPAPVVDSPPLPPPTMEEKVAAMYDVLFGDDEGLCRLTVAVKRLKREKSNFLELRQRFRTSLEDLNLLADELHRRPSSPSKKRTGRLERLMKALRPFSSAVVQDQPETNPRAGTMDRAPEFYKDPTDPTNATRFGLREAVDAARSAVETGHGDIQAAVERRSEMRRAHVNTLTSVMETLLREADVQTLQQLELRIREKNELKQHVAGLLERASNAAMLSPREVPAAWSGGRCRDQKFADAPMLHRQLECSVDPASLSTTYRWDIRRACYQALLALEHFHALKVVHSDVKPQNIFIDDSCRAFLGDVDVSVDMATRISSARIQATKTKVSFTQGYEAPEIMNGATEKTDIFAFGKTLQFFPELQSLPARDALADRMTMADPRQRPTATESLQEPFFAECAHNPPEQRGLCIICFAEKPLSTGIVCGRSHFVCKDDLNSYAQEELNWLTRSEEALQRHRDSQGRLPCPACKPFVIQDPGDEPGRYVENQQQRLAQILHEHVYARYLAARDEAKEREIWEKLQDDFQQKLRGLKEEFEHQNVVRQAALEADATREFLRRSAPDALQCPQCGLGPVIPEGCENLQTHHGEARGGGRISNACRNPQCGPPPFFSRARSDWHRWDGTLRPMGMTLKPLEKAVVAACEPLQALARQREEAMRVSKAQQLAQQADQRCSANLPACRGALQRADAGRGRVAEGSDVSALIQEVIPSTDAGDPPAELTAGIQEGSCKDPDHPPADECELATTEAILVVAVNVPVPVASTSTFTVTIIILIILITIIRIIIIIPLQCAFRLLFNGTPLGWTASATLTLAELGIMDGSVLILMKEPSRNYARIEKPEYVLRSDQLAVAHFFGSLEVWDTDFASKLYKADSHHRKLCVFMAAVEENPKEFSDVIDRLRPPSFGFHPSGLAVVGERVFVSCSRNSMLHQADADDALTCSCEGWVMLMMPLHEGRLMLVMLVPGTGDADDAREGLLMLSREDRLMLMMLSREGRLMLMMLSHEGWLMLMMLTRGPALMLIMPSPKGWLLVVTLKGPDADDADRRRC</sequence>
<evidence type="ECO:0000256" key="2">
    <source>
        <dbReference type="SAM" id="Phobius"/>
    </source>
</evidence>
<reference evidence="4 5" key="1">
    <citation type="submission" date="2016-02" db="EMBL/GenBank/DDBJ databases">
        <title>Genome analysis of coral dinoflagellate symbionts highlights evolutionary adaptations to a symbiotic lifestyle.</title>
        <authorList>
            <person name="Aranda M."/>
            <person name="Li Y."/>
            <person name="Liew Y.J."/>
            <person name="Baumgarten S."/>
            <person name="Simakov O."/>
            <person name="Wilson M."/>
            <person name="Piel J."/>
            <person name="Ashoor H."/>
            <person name="Bougouffa S."/>
            <person name="Bajic V.B."/>
            <person name="Ryu T."/>
            <person name="Ravasi T."/>
            <person name="Bayer T."/>
            <person name="Micklem G."/>
            <person name="Kim H."/>
            <person name="Bhak J."/>
            <person name="Lajeunesse T.C."/>
            <person name="Voolstra C.R."/>
        </authorList>
    </citation>
    <scope>NUCLEOTIDE SEQUENCE [LARGE SCALE GENOMIC DNA]</scope>
    <source>
        <strain evidence="4 5">CCMP2467</strain>
    </source>
</reference>
<dbReference type="PROSITE" id="PS50011">
    <property type="entry name" value="PROTEIN_KINASE_DOM"/>
    <property type="match status" value="1"/>
</dbReference>
<feature type="domain" description="Protein kinase" evidence="3">
    <location>
        <begin position="924"/>
        <end position="1200"/>
    </location>
</feature>
<dbReference type="CDD" id="cd17039">
    <property type="entry name" value="Ubl_ubiquitin_like"/>
    <property type="match status" value="1"/>
</dbReference>
<feature type="region of interest" description="Disordered" evidence="1">
    <location>
        <begin position="883"/>
        <end position="913"/>
    </location>
</feature>
<evidence type="ECO:0000313" key="5">
    <source>
        <dbReference type="Proteomes" id="UP000186817"/>
    </source>
</evidence>
<dbReference type="InterPro" id="IPR000719">
    <property type="entry name" value="Prot_kinase_dom"/>
</dbReference>
<evidence type="ECO:0000256" key="1">
    <source>
        <dbReference type="SAM" id="MobiDB-lite"/>
    </source>
</evidence>
<dbReference type="EMBL" id="LSRX01000484">
    <property type="protein sequence ID" value="OLP95973.1"/>
    <property type="molecule type" value="Genomic_DNA"/>
</dbReference>
<name>A0A1Q9DLE9_SYMMI</name>
<dbReference type="InterPro" id="IPR011009">
    <property type="entry name" value="Kinase-like_dom_sf"/>
</dbReference>
<gene>
    <name evidence="4" type="primary">LECRK53</name>
    <name evidence="4" type="ORF">AK812_SmicGene21848</name>
</gene>
<keyword evidence="4" id="KW-0430">Lectin</keyword>
<dbReference type="InterPro" id="IPR025197">
    <property type="entry name" value="DUF4116"/>
</dbReference>